<organism evidence="1 2">
    <name type="scientific">Tritonibacter horizontis</name>
    <dbReference type="NCBI Taxonomy" id="1768241"/>
    <lineage>
        <taxon>Bacteria</taxon>
        <taxon>Pseudomonadati</taxon>
        <taxon>Pseudomonadota</taxon>
        <taxon>Alphaproteobacteria</taxon>
        <taxon>Rhodobacterales</taxon>
        <taxon>Paracoccaceae</taxon>
        <taxon>Tritonibacter</taxon>
    </lineage>
</organism>
<name>A0A132BUD3_9RHOB</name>
<proteinExistence type="predicted"/>
<gene>
    <name evidence="1" type="ORF">TRIHO_33470</name>
</gene>
<reference evidence="1 2" key="1">
    <citation type="submission" date="2015-12" db="EMBL/GenBank/DDBJ databases">
        <title>Genome sequence of the marine Rhodobacteraceae strain O3.65, Candidatus Tritonibacter horizontis.</title>
        <authorList>
            <person name="Poehlein A."/>
            <person name="Giebel H.A."/>
            <person name="Voget S."/>
            <person name="Brinkhoff T."/>
        </authorList>
    </citation>
    <scope>NUCLEOTIDE SEQUENCE [LARGE SCALE GENOMIC DNA]</scope>
    <source>
        <strain evidence="1 2">O3.65</strain>
    </source>
</reference>
<sequence>MKLILKEYLASLRERGDLDKSVLPNLLAEIGLNVLNTPMIGTRQNGVDIAAVGKVKGEDIERFLYLFCIKAGNVTRSDWEGNPQSVRPELNEIRDVYLNANVAKEHADLPVKICLCCGGEIEETVLMNWAGYTKQHTTDKIHYERWNGDRLADLMMRSLLARELLDEGPRGDFQKAVAMVNEPGACYEYTSAFLRGLLLDAQELPEKAQLLRLRQAYICINAITAWALEAKNLESIYKVSELGMLLCWHVVRKSLPEDKKPTKFHRSLHALMDQFVKLHLTCSELYLAKTAFAHAHKRHALSVAVRSREAVDVNLAMFELLGRVAIRGIWTATLALNQAESDSEFAQAMAESTQRSLDVIVELINNNPTLHSPFKDDHMIEIALVMYLAQLTDSVPRFVPWLTSVGEKTTFALLLNSNYPTAHRDYVDLLNHPASNDDEYRSEACSGSILYPYLFVWLANTGTEEEKFGFCERLKEMLPNCTYQAWLPDEDTEELIWQGETYHGVCVTDLSPQNGLNEVAKMLNLAIDNCPDINSISAVRFGLVPMFLAACRHYRLPIPPHFWFTSS</sequence>
<dbReference type="AlphaFoldDB" id="A0A132BUD3"/>
<dbReference type="OrthoDB" id="5540856at2"/>
<dbReference type="PATRIC" id="fig|1768241.3.peg.3495"/>
<evidence type="ECO:0000313" key="2">
    <source>
        <dbReference type="Proteomes" id="UP000068382"/>
    </source>
</evidence>
<dbReference type="RefSeq" id="WP_068246234.1">
    <property type="nucleotide sequence ID" value="NZ_LPUY01000087.1"/>
</dbReference>
<protein>
    <submittedName>
        <fullName evidence="1">Uncharacterized protein</fullName>
    </submittedName>
</protein>
<evidence type="ECO:0000313" key="1">
    <source>
        <dbReference type="EMBL" id="KUP91816.1"/>
    </source>
</evidence>
<dbReference type="Proteomes" id="UP000068382">
    <property type="component" value="Unassembled WGS sequence"/>
</dbReference>
<keyword evidence="2" id="KW-1185">Reference proteome</keyword>
<comment type="caution">
    <text evidence="1">The sequence shown here is derived from an EMBL/GenBank/DDBJ whole genome shotgun (WGS) entry which is preliminary data.</text>
</comment>
<dbReference type="EMBL" id="LPUY01000087">
    <property type="protein sequence ID" value="KUP91816.1"/>
    <property type="molecule type" value="Genomic_DNA"/>
</dbReference>
<accession>A0A132BUD3</accession>